<dbReference type="PANTHER" id="PTHR42904">
    <property type="entry name" value="NUDIX HYDROLASE, NUDC SUBFAMILY"/>
    <property type="match status" value="1"/>
</dbReference>
<dbReference type="GO" id="GO:0005829">
    <property type="term" value="C:cytosol"/>
    <property type="evidence" value="ECO:0007669"/>
    <property type="project" value="TreeGrafter"/>
</dbReference>
<dbReference type="Pfam" id="PF09296">
    <property type="entry name" value="NUDIX-like"/>
    <property type="match status" value="1"/>
</dbReference>
<evidence type="ECO:0000256" key="5">
    <source>
        <dbReference type="ARBA" id="ARBA00022723"/>
    </source>
</evidence>
<dbReference type="Gene3D" id="3.90.79.10">
    <property type="entry name" value="Nucleoside Triphosphate Pyrophosphohydrolase"/>
    <property type="match status" value="1"/>
</dbReference>
<dbReference type="AlphaFoldDB" id="A0A9X3ULU1"/>
<dbReference type="InterPro" id="IPR049734">
    <property type="entry name" value="NudC-like_C"/>
</dbReference>
<feature type="domain" description="Nudix hydrolase" evidence="10">
    <location>
        <begin position="176"/>
        <end position="301"/>
    </location>
</feature>
<comment type="cofactor">
    <cofactor evidence="1">
        <name>Mg(2+)</name>
        <dbReference type="ChEBI" id="CHEBI:18420"/>
    </cofactor>
</comment>
<dbReference type="PROSITE" id="PS00893">
    <property type="entry name" value="NUDIX_BOX"/>
    <property type="match status" value="1"/>
</dbReference>
<dbReference type="EMBL" id="JAPJZI010000001">
    <property type="protein sequence ID" value="MDA5400731.1"/>
    <property type="molecule type" value="Genomic_DNA"/>
</dbReference>
<evidence type="ECO:0000313" key="11">
    <source>
        <dbReference type="EMBL" id="MDA5400731.1"/>
    </source>
</evidence>
<evidence type="ECO:0000259" key="10">
    <source>
        <dbReference type="PROSITE" id="PS51462"/>
    </source>
</evidence>
<dbReference type="Gene3D" id="3.90.79.20">
    <property type="match status" value="1"/>
</dbReference>
<evidence type="ECO:0000256" key="2">
    <source>
        <dbReference type="ARBA" id="ARBA00001947"/>
    </source>
</evidence>
<name>A0A9X3ULU1_9HYPH</name>
<dbReference type="PANTHER" id="PTHR42904:SF6">
    <property type="entry name" value="NAD-CAPPED RNA HYDROLASE NUDT12"/>
    <property type="match status" value="1"/>
</dbReference>
<evidence type="ECO:0000256" key="3">
    <source>
        <dbReference type="ARBA" id="ARBA00009595"/>
    </source>
</evidence>
<evidence type="ECO:0000256" key="7">
    <source>
        <dbReference type="ARBA" id="ARBA00022842"/>
    </source>
</evidence>
<dbReference type="GO" id="GO:0006742">
    <property type="term" value="P:NADP+ catabolic process"/>
    <property type="evidence" value="ECO:0007669"/>
    <property type="project" value="TreeGrafter"/>
</dbReference>
<comment type="similarity">
    <text evidence="3">Belongs to the Nudix hydrolase family. NudC subfamily.</text>
</comment>
<evidence type="ECO:0000256" key="1">
    <source>
        <dbReference type="ARBA" id="ARBA00001946"/>
    </source>
</evidence>
<dbReference type="InterPro" id="IPR000086">
    <property type="entry name" value="NUDIX_hydrolase_dom"/>
</dbReference>
<dbReference type="GO" id="GO:0019677">
    <property type="term" value="P:NAD+ catabolic process"/>
    <property type="evidence" value="ECO:0007669"/>
    <property type="project" value="TreeGrafter"/>
</dbReference>
<comment type="catalytic activity">
    <reaction evidence="9">
        <text>a 5'-end NAD(+)-phospho-ribonucleoside in mRNA + H2O = a 5'-end phospho-adenosine-phospho-ribonucleoside in mRNA + beta-nicotinamide D-ribonucleotide + 2 H(+)</text>
        <dbReference type="Rhea" id="RHEA:60876"/>
        <dbReference type="Rhea" id="RHEA-COMP:15698"/>
        <dbReference type="Rhea" id="RHEA-COMP:15719"/>
        <dbReference type="ChEBI" id="CHEBI:14649"/>
        <dbReference type="ChEBI" id="CHEBI:15377"/>
        <dbReference type="ChEBI" id="CHEBI:15378"/>
        <dbReference type="ChEBI" id="CHEBI:144029"/>
        <dbReference type="ChEBI" id="CHEBI:144051"/>
    </reaction>
    <physiologicalReaction direction="left-to-right" evidence="9">
        <dbReference type="Rhea" id="RHEA:60877"/>
    </physiologicalReaction>
</comment>
<accession>A0A9X3ULU1</accession>
<keyword evidence="8" id="KW-0520">NAD</keyword>
<evidence type="ECO:0000256" key="4">
    <source>
        <dbReference type="ARBA" id="ARBA00012381"/>
    </source>
</evidence>
<dbReference type="RefSeq" id="WP_267992502.1">
    <property type="nucleotide sequence ID" value="NZ_JAPJZI010000001.1"/>
</dbReference>
<dbReference type="Proteomes" id="UP001151234">
    <property type="component" value="Unassembled WGS sequence"/>
</dbReference>
<comment type="caution">
    <text evidence="11">The sequence shown here is derived from an EMBL/GenBank/DDBJ whole genome shotgun (WGS) entry which is preliminary data.</text>
</comment>
<dbReference type="InterPro" id="IPR020084">
    <property type="entry name" value="NUDIX_hydrolase_CS"/>
</dbReference>
<keyword evidence="6 11" id="KW-0378">Hydrolase</keyword>
<evidence type="ECO:0000313" key="12">
    <source>
        <dbReference type="Proteomes" id="UP001151234"/>
    </source>
</evidence>
<dbReference type="Pfam" id="PF09297">
    <property type="entry name" value="Zn_ribbon_NUD"/>
    <property type="match status" value="1"/>
</dbReference>
<evidence type="ECO:0000256" key="9">
    <source>
        <dbReference type="ARBA" id="ARBA00023679"/>
    </source>
</evidence>
<protein>
    <recommendedName>
        <fullName evidence="4">NAD(+) diphosphatase</fullName>
        <ecNumber evidence="4">3.6.1.22</ecNumber>
    </recommendedName>
</protein>
<dbReference type="EC" id="3.6.1.22" evidence="4"/>
<dbReference type="InterPro" id="IPR015376">
    <property type="entry name" value="Znr_NADH_PPase"/>
</dbReference>
<dbReference type="Pfam" id="PF00293">
    <property type="entry name" value="NUDIX"/>
    <property type="match status" value="1"/>
</dbReference>
<dbReference type="InterPro" id="IPR015797">
    <property type="entry name" value="NUDIX_hydrolase-like_dom_sf"/>
</dbReference>
<dbReference type="FunFam" id="3.90.79.10:FF:000040">
    <property type="entry name" value="Nudix hydrolase 19, chloroplastic"/>
    <property type="match status" value="1"/>
</dbReference>
<comment type="cofactor">
    <cofactor evidence="2">
        <name>Zn(2+)</name>
        <dbReference type="ChEBI" id="CHEBI:29105"/>
    </cofactor>
</comment>
<keyword evidence="5" id="KW-0479">Metal-binding</keyword>
<evidence type="ECO:0000256" key="6">
    <source>
        <dbReference type="ARBA" id="ARBA00022801"/>
    </source>
</evidence>
<organism evidence="11 12">
    <name type="scientific">Hoeflea prorocentri</name>
    <dbReference type="NCBI Taxonomy" id="1922333"/>
    <lineage>
        <taxon>Bacteria</taxon>
        <taxon>Pseudomonadati</taxon>
        <taxon>Pseudomonadota</taxon>
        <taxon>Alphaproteobacteria</taxon>
        <taxon>Hyphomicrobiales</taxon>
        <taxon>Rhizobiaceae</taxon>
        <taxon>Hoeflea</taxon>
    </lineage>
</organism>
<dbReference type="GO" id="GO:0046872">
    <property type="term" value="F:metal ion binding"/>
    <property type="evidence" value="ECO:0007669"/>
    <property type="project" value="UniProtKB-KW"/>
</dbReference>
<dbReference type="CDD" id="cd03429">
    <property type="entry name" value="NUDIX_NADH_pyrophosphatase_Nudt13"/>
    <property type="match status" value="1"/>
</dbReference>
<dbReference type="PROSITE" id="PS51462">
    <property type="entry name" value="NUDIX"/>
    <property type="match status" value="1"/>
</dbReference>
<evidence type="ECO:0000256" key="8">
    <source>
        <dbReference type="ARBA" id="ARBA00023027"/>
    </source>
</evidence>
<proteinExistence type="inferred from homology"/>
<dbReference type="NCBIfam" id="NF001299">
    <property type="entry name" value="PRK00241.1"/>
    <property type="match status" value="1"/>
</dbReference>
<dbReference type="InterPro" id="IPR015375">
    <property type="entry name" value="NADH_PPase-like_N"/>
</dbReference>
<keyword evidence="12" id="KW-1185">Reference proteome</keyword>
<reference evidence="11" key="1">
    <citation type="submission" date="2022-11" db="EMBL/GenBank/DDBJ databases">
        <title>Draft genome sequence of Hoeflea poritis E7-10 and Hoeflea prorocentri PM5-8, separated from scleractinian coral Porites lutea and marine dinoflagellate.</title>
        <authorList>
            <person name="Zhang G."/>
            <person name="Wei Q."/>
            <person name="Cai L."/>
        </authorList>
    </citation>
    <scope>NUCLEOTIDE SEQUENCE</scope>
    <source>
        <strain evidence="11">PM5-8</strain>
    </source>
</reference>
<dbReference type="GO" id="GO:0035529">
    <property type="term" value="F:NADH pyrophosphatase activity"/>
    <property type="evidence" value="ECO:0007669"/>
    <property type="project" value="TreeGrafter"/>
</dbReference>
<keyword evidence="7" id="KW-0460">Magnesium</keyword>
<dbReference type="SUPFAM" id="SSF55811">
    <property type="entry name" value="Nudix"/>
    <property type="match status" value="1"/>
</dbReference>
<sequence>MSIFEAPGRTVEPSSHVAFAGNRLDRRSEHRHDGCLEEALASPLVRAYALRNGRAFLHNSGDRFRALHSLEELQAFDPDMENAVLMGFAEGEAPRIAAHARLEPETLPETIKAIDHRSIYIQGLLDGGQLGELAQAASLVTWSQTHLHCGRCSAATLPKAGGYRRECSQCGLQLFPRTDPVVIMLTVDLETDRCLLGRSPHFPPGMYSCLAGFLEPGETIEEAVRRETFEESGIRIGRVRYHASQPWPMPHTLMVGCYGEAISTDIQIDAREIEDCRWFSRDETASLIRKQTGVEDLRSPPPGAIAHHLIRDWLQYQP</sequence>
<gene>
    <name evidence="11" type="primary">nudC</name>
    <name evidence="11" type="ORF">OQ273_19315</name>
</gene>
<dbReference type="InterPro" id="IPR050241">
    <property type="entry name" value="NAD-cap_RNA_hydrolase_NudC"/>
</dbReference>